<name>Q022F1_SOLUE</name>
<dbReference type="InterPro" id="IPR016624">
    <property type="entry name" value="UCP014753"/>
</dbReference>
<dbReference type="KEGG" id="sus:Acid_3172"/>
<accession>Q022F1</accession>
<dbReference type="AlphaFoldDB" id="Q022F1"/>
<dbReference type="PANTHER" id="PTHR35339:SF3">
    <property type="entry name" value="DUF2264 DOMAIN-CONTAINING PROTEIN"/>
    <property type="match status" value="1"/>
</dbReference>
<feature type="domain" description="DUF2264" evidence="1">
    <location>
        <begin position="28"/>
        <end position="387"/>
    </location>
</feature>
<dbReference type="Pfam" id="PF10022">
    <property type="entry name" value="DUF2264"/>
    <property type="match status" value="1"/>
</dbReference>
<dbReference type="InterPro" id="IPR049349">
    <property type="entry name" value="DUF2264_N"/>
</dbReference>
<sequence precursor="true">MNHRRAFLQTVAGLGVAAQAAPQSSENDRGYWVRTLARVAEPVLTNLAAGTLKRNMPVESTATDLDGRRKVTHLEAIGRLLAGIAPWLEAPLDAGPERDLQQRYAELARRAIASGADPKSPDFLNFHEGQQPLVDCAFLAQALLRAPNQLWKKLDPAAQKNLAAGFAASNVILPGQNNWLLFAAIVQAALAMMGQPWDVIRIDYAVRAHQQWYVGDGLYGDGPRFHWDYYNSFVIQPMLLDVLHNIAPHAKTWQPLLPDILARARRYAAIQERLISPEGTFPVIGRSICYRTGAFQLLAQIALLGELPAPLTGPRVRAALTAVMKRLLEAPGTFDEKGWLTVGFCGHQPHLGETYISTGSLYLCAAVFLPLGLPPSNPFWSAPAEDWTARRLFRGEDAPADHAITV</sequence>
<proteinExistence type="predicted"/>
<dbReference type="PIRSF" id="PIRSF014753">
    <property type="entry name" value="UCP014753"/>
    <property type="match status" value="1"/>
</dbReference>
<evidence type="ECO:0000259" key="1">
    <source>
        <dbReference type="Pfam" id="PF10022"/>
    </source>
</evidence>
<evidence type="ECO:0000313" key="2">
    <source>
        <dbReference type="EMBL" id="ABJ84149.1"/>
    </source>
</evidence>
<dbReference type="InParanoid" id="Q022F1"/>
<organism evidence="2">
    <name type="scientific">Solibacter usitatus (strain Ellin6076)</name>
    <dbReference type="NCBI Taxonomy" id="234267"/>
    <lineage>
        <taxon>Bacteria</taxon>
        <taxon>Pseudomonadati</taxon>
        <taxon>Acidobacteriota</taxon>
        <taxon>Terriglobia</taxon>
        <taxon>Bryobacterales</taxon>
        <taxon>Solibacteraceae</taxon>
        <taxon>Candidatus Solibacter</taxon>
    </lineage>
</organism>
<dbReference type="EMBL" id="CP000473">
    <property type="protein sequence ID" value="ABJ84149.1"/>
    <property type="molecule type" value="Genomic_DNA"/>
</dbReference>
<dbReference type="OrthoDB" id="9813465at2"/>
<dbReference type="HOGENOM" id="CLU_028269_2_0_0"/>
<dbReference type="eggNOG" id="COG4289">
    <property type="taxonomic scope" value="Bacteria"/>
</dbReference>
<reference evidence="2" key="1">
    <citation type="submission" date="2006-10" db="EMBL/GenBank/DDBJ databases">
        <title>Complete sequence of Solibacter usitatus Ellin6076.</title>
        <authorList>
            <consortium name="US DOE Joint Genome Institute"/>
            <person name="Copeland A."/>
            <person name="Lucas S."/>
            <person name="Lapidus A."/>
            <person name="Barry K."/>
            <person name="Detter J.C."/>
            <person name="Glavina del Rio T."/>
            <person name="Hammon N."/>
            <person name="Israni S."/>
            <person name="Dalin E."/>
            <person name="Tice H."/>
            <person name="Pitluck S."/>
            <person name="Thompson L.S."/>
            <person name="Brettin T."/>
            <person name="Bruce D."/>
            <person name="Han C."/>
            <person name="Tapia R."/>
            <person name="Gilna P."/>
            <person name="Schmutz J."/>
            <person name="Larimer F."/>
            <person name="Land M."/>
            <person name="Hauser L."/>
            <person name="Kyrpides N."/>
            <person name="Mikhailova N."/>
            <person name="Janssen P.H."/>
            <person name="Kuske C.R."/>
            <person name="Richardson P."/>
        </authorList>
    </citation>
    <scope>NUCLEOTIDE SEQUENCE</scope>
    <source>
        <strain evidence="2">Ellin6076</strain>
    </source>
</reference>
<dbReference type="STRING" id="234267.Acid_3172"/>
<dbReference type="PANTHER" id="PTHR35339">
    <property type="entry name" value="LINALOOL DEHYDRATASE_ISOMERASE DOMAIN-CONTAINING PROTEIN"/>
    <property type="match status" value="1"/>
</dbReference>
<gene>
    <name evidence="2" type="ordered locus">Acid_3172</name>
</gene>
<protein>
    <recommendedName>
        <fullName evidence="1">DUF2264 domain-containing protein</fullName>
    </recommendedName>
</protein>